<keyword evidence="5" id="KW-0119">Carbohydrate metabolism</keyword>
<dbReference type="PANTHER" id="PTHR46193:SF18">
    <property type="entry name" value="HEXITOL PHOSPHATASE B"/>
    <property type="match status" value="1"/>
</dbReference>
<dbReference type="RefSeq" id="WP_071504034.1">
    <property type="nucleotide sequence ID" value="NZ_MORL01000007.1"/>
</dbReference>
<dbReference type="InterPro" id="IPR023198">
    <property type="entry name" value="PGP-like_dom2"/>
</dbReference>
<dbReference type="PANTHER" id="PTHR46193">
    <property type="entry name" value="6-PHOSPHOGLUCONATE PHOSPHATASE"/>
    <property type="match status" value="1"/>
</dbReference>
<dbReference type="InterPro" id="IPR051600">
    <property type="entry name" value="Beta-PGM-like"/>
</dbReference>
<evidence type="ECO:0000313" key="6">
    <source>
        <dbReference type="EMBL" id="OIN58363.1"/>
    </source>
</evidence>
<dbReference type="GO" id="GO:0046872">
    <property type="term" value="F:metal ion binding"/>
    <property type="evidence" value="ECO:0007669"/>
    <property type="project" value="UniProtKB-KW"/>
</dbReference>
<protein>
    <submittedName>
        <fullName evidence="6">Haloacid dehalogenase</fullName>
    </submittedName>
</protein>
<dbReference type="Proteomes" id="UP000181790">
    <property type="component" value="Unassembled WGS sequence"/>
</dbReference>
<comment type="caution">
    <text evidence="6">The sequence shown here is derived from an EMBL/GenBank/DDBJ whole genome shotgun (WGS) entry which is preliminary data.</text>
</comment>
<keyword evidence="7" id="KW-1185">Reference proteome</keyword>
<dbReference type="SUPFAM" id="SSF56784">
    <property type="entry name" value="HAD-like"/>
    <property type="match status" value="1"/>
</dbReference>
<name>A0A1S2VI13_9BACT</name>
<evidence type="ECO:0000256" key="2">
    <source>
        <dbReference type="ARBA" id="ARBA00006171"/>
    </source>
</evidence>
<dbReference type="SFLD" id="SFLDG01135">
    <property type="entry name" value="C1.5.6:_HAD__Beta-PGM__Phospha"/>
    <property type="match status" value="1"/>
</dbReference>
<evidence type="ECO:0000256" key="3">
    <source>
        <dbReference type="ARBA" id="ARBA00022723"/>
    </source>
</evidence>
<keyword evidence="3" id="KW-0479">Metal-binding</keyword>
<evidence type="ECO:0000256" key="4">
    <source>
        <dbReference type="ARBA" id="ARBA00022842"/>
    </source>
</evidence>
<dbReference type="GO" id="GO:0003824">
    <property type="term" value="F:catalytic activity"/>
    <property type="evidence" value="ECO:0007669"/>
    <property type="project" value="UniProtKB-ARBA"/>
</dbReference>
<dbReference type="SFLD" id="SFLDG01129">
    <property type="entry name" value="C1.5:_HAD__Beta-PGM__Phosphata"/>
    <property type="match status" value="1"/>
</dbReference>
<dbReference type="NCBIfam" id="TIGR01509">
    <property type="entry name" value="HAD-SF-IA-v3"/>
    <property type="match status" value="1"/>
</dbReference>
<evidence type="ECO:0000256" key="5">
    <source>
        <dbReference type="ARBA" id="ARBA00023277"/>
    </source>
</evidence>
<dbReference type="Gene3D" id="1.10.150.240">
    <property type="entry name" value="Putative phosphatase, domain 2"/>
    <property type="match status" value="1"/>
</dbReference>
<dbReference type="AlphaFoldDB" id="A0A1S2VI13"/>
<dbReference type="InterPro" id="IPR023214">
    <property type="entry name" value="HAD_sf"/>
</dbReference>
<organism evidence="6 7">
    <name type="scientific">Arsenicibacter rosenii</name>
    <dbReference type="NCBI Taxonomy" id="1750698"/>
    <lineage>
        <taxon>Bacteria</taxon>
        <taxon>Pseudomonadati</taxon>
        <taxon>Bacteroidota</taxon>
        <taxon>Cytophagia</taxon>
        <taxon>Cytophagales</taxon>
        <taxon>Spirosomataceae</taxon>
        <taxon>Arsenicibacter</taxon>
    </lineage>
</organism>
<dbReference type="InterPro" id="IPR006439">
    <property type="entry name" value="HAD-SF_hydro_IA"/>
</dbReference>
<dbReference type="OrthoDB" id="9797743at2"/>
<evidence type="ECO:0000313" key="7">
    <source>
        <dbReference type="Proteomes" id="UP000181790"/>
    </source>
</evidence>
<sequence length="222" mass="24668">MKAVIFDMDGVIADTNPHHQIAWRKYYERYGKTLSDDEFVEYISGKHNNHIIAHLFDGKPLTADESRQLAYEKEALFRELYKDAVQPVAGLETFLKSLKAAGIKTAVATSAPVENLDFVIDALGFRPYFDALLNEGLVTNPKPDPEIYLKAMDMLGVTPAESIVFEDSLTGIKAGKSSGARVVGVSTTEPEATLRPLVDDVIRDFTEMSPERLQALFPEIVF</sequence>
<keyword evidence="4" id="KW-0460">Magnesium</keyword>
<accession>A0A1S2VI13</accession>
<dbReference type="PRINTS" id="PR00413">
    <property type="entry name" value="HADHALOGNASE"/>
</dbReference>
<gene>
    <name evidence="6" type="ORF">BLX24_15330</name>
</gene>
<dbReference type="SFLD" id="SFLDS00003">
    <property type="entry name" value="Haloacid_Dehalogenase"/>
    <property type="match status" value="1"/>
</dbReference>
<dbReference type="InterPro" id="IPR036412">
    <property type="entry name" value="HAD-like_sf"/>
</dbReference>
<evidence type="ECO:0000256" key="1">
    <source>
        <dbReference type="ARBA" id="ARBA00001946"/>
    </source>
</evidence>
<comment type="cofactor">
    <cofactor evidence="1">
        <name>Mg(2+)</name>
        <dbReference type="ChEBI" id="CHEBI:18420"/>
    </cofactor>
</comment>
<proteinExistence type="inferred from homology"/>
<comment type="similarity">
    <text evidence="2">Belongs to the HAD-like hydrolase superfamily. CbbY/CbbZ/Gph/YieH family.</text>
</comment>
<reference evidence="6 7" key="1">
    <citation type="submission" date="2016-10" db="EMBL/GenBank/DDBJ databases">
        <title>Arsenicibacter rosenii gen. nov., sp. nov., an efficient arsenic-methylating bacterium isolated from an arsenic-contaminated paddy soil.</title>
        <authorList>
            <person name="Huang K."/>
        </authorList>
    </citation>
    <scope>NUCLEOTIDE SEQUENCE [LARGE SCALE GENOMIC DNA]</scope>
    <source>
        <strain evidence="6 7">SM-1</strain>
    </source>
</reference>
<dbReference type="Pfam" id="PF00702">
    <property type="entry name" value="Hydrolase"/>
    <property type="match status" value="1"/>
</dbReference>
<dbReference type="EMBL" id="MORL01000007">
    <property type="protein sequence ID" value="OIN58363.1"/>
    <property type="molecule type" value="Genomic_DNA"/>
</dbReference>
<dbReference type="Gene3D" id="3.40.50.1000">
    <property type="entry name" value="HAD superfamily/HAD-like"/>
    <property type="match status" value="1"/>
</dbReference>